<evidence type="ECO:0008006" key="3">
    <source>
        <dbReference type="Google" id="ProtNLM"/>
    </source>
</evidence>
<protein>
    <recommendedName>
        <fullName evidence="3">Arrestin-like N-terminal domain-containing protein</fullName>
    </recommendedName>
</protein>
<keyword evidence="2" id="KW-1185">Reference proteome</keyword>
<evidence type="ECO:0000313" key="1">
    <source>
        <dbReference type="EMBL" id="RIA88735.1"/>
    </source>
</evidence>
<name>A0A397SXL4_9GLOM</name>
<sequence length="345" mass="40768">MEDYTHLLLKQTTEDYNNNDKLYFTYKQQGYFGIQQSKINGTFHIRYPTNSPLRAEKIDIIFSGRGMVQWNEGNRINYGEIKYFEYSSCVYNENGNEFEKGLSYSDLPFEFKIPENAPSSILPIPSKLTNHLGKARIYYSIKAVITKARKRFVLKKSKKIVEVECPIVRYVQQKETENQESVTLMKKFNDNEYSILFEKTKFNQNDNINVPLNIKFNNGKENMENLNNIKKIKISFKEYYLLKVGNKTHLVKNILSSNIINKEKLSRVDDNSFNKYFVDCKLSLYGKRIRCSTKTELINVWHQVDIDVFLKGRKKIRLFEKIVDIVNSIDEFKNRNESEEEEYDL</sequence>
<reference evidence="1 2" key="1">
    <citation type="submission" date="2018-06" db="EMBL/GenBank/DDBJ databases">
        <title>Comparative genomics reveals the genomic features of Rhizophagus irregularis, R. cerebriforme, R. diaphanum and Gigaspora rosea, and their symbiotic lifestyle signature.</title>
        <authorList>
            <person name="Morin E."/>
            <person name="San Clemente H."/>
            <person name="Chen E.C.H."/>
            <person name="De La Providencia I."/>
            <person name="Hainaut M."/>
            <person name="Kuo A."/>
            <person name="Kohler A."/>
            <person name="Murat C."/>
            <person name="Tang N."/>
            <person name="Roy S."/>
            <person name="Loubradou J."/>
            <person name="Henrissat B."/>
            <person name="Grigoriev I.V."/>
            <person name="Corradi N."/>
            <person name="Roux C."/>
            <person name="Martin F.M."/>
        </authorList>
    </citation>
    <scope>NUCLEOTIDE SEQUENCE [LARGE SCALE GENOMIC DNA]</scope>
    <source>
        <strain evidence="1 2">DAOM 227022</strain>
    </source>
</reference>
<dbReference type="EMBL" id="QKYT01000250">
    <property type="protein sequence ID" value="RIA88735.1"/>
    <property type="molecule type" value="Genomic_DNA"/>
</dbReference>
<accession>A0A397SXL4</accession>
<proteinExistence type="predicted"/>
<dbReference type="InterPro" id="IPR014752">
    <property type="entry name" value="Arrestin-like_C"/>
</dbReference>
<dbReference type="Proteomes" id="UP000265703">
    <property type="component" value="Unassembled WGS sequence"/>
</dbReference>
<dbReference type="AlphaFoldDB" id="A0A397SXL4"/>
<gene>
    <name evidence="1" type="ORF">C1645_774275</name>
</gene>
<evidence type="ECO:0000313" key="2">
    <source>
        <dbReference type="Proteomes" id="UP000265703"/>
    </source>
</evidence>
<comment type="caution">
    <text evidence="1">The sequence shown here is derived from an EMBL/GenBank/DDBJ whole genome shotgun (WGS) entry which is preliminary data.</text>
</comment>
<dbReference type="Gene3D" id="2.60.40.640">
    <property type="match status" value="1"/>
</dbReference>
<organism evidence="1 2">
    <name type="scientific">Glomus cerebriforme</name>
    <dbReference type="NCBI Taxonomy" id="658196"/>
    <lineage>
        <taxon>Eukaryota</taxon>
        <taxon>Fungi</taxon>
        <taxon>Fungi incertae sedis</taxon>
        <taxon>Mucoromycota</taxon>
        <taxon>Glomeromycotina</taxon>
        <taxon>Glomeromycetes</taxon>
        <taxon>Glomerales</taxon>
        <taxon>Glomeraceae</taxon>
        <taxon>Glomus</taxon>
    </lineage>
</organism>
<dbReference type="OrthoDB" id="2333384at2759"/>